<feature type="transmembrane region" description="Helical" evidence="1">
    <location>
        <begin position="88"/>
        <end position="109"/>
    </location>
</feature>
<organism evidence="2 3">
    <name type="scientific">Candidatus Kerfeldbacteria bacterium RIFOXYB2_FULL_38_14</name>
    <dbReference type="NCBI Taxonomy" id="1798547"/>
    <lineage>
        <taxon>Bacteria</taxon>
        <taxon>Candidatus Kerfeldiibacteriota</taxon>
    </lineage>
</organism>
<feature type="transmembrane region" description="Helical" evidence="1">
    <location>
        <begin position="142"/>
        <end position="165"/>
    </location>
</feature>
<dbReference type="EMBL" id="MHKI01000030">
    <property type="protein sequence ID" value="OGY85635.1"/>
    <property type="molecule type" value="Genomic_DNA"/>
</dbReference>
<name>A0A1G2B9E9_9BACT</name>
<keyword evidence="1" id="KW-1133">Transmembrane helix</keyword>
<dbReference type="Proteomes" id="UP000176420">
    <property type="component" value="Unassembled WGS sequence"/>
</dbReference>
<evidence type="ECO:0000256" key="1">
    <source>
        <dbReference type="SAM" id="Phobius"/>
    </source>
</evidence>
<evidence type="ECO:0008006" key="4">
    <source>
        <dbReference type="Google" id="ProtNLM"/>
    </source>
</evidence>
<proteinExistence type="predicted"/>
<feature type="transmembrane region" description="Helical" evidence="1">
    <location>
        <begin position="20"/>
        <end position="38"/>
    </location>
</feature>
<feature type="transmembrane region" description="Helical" evidence="1">
    <location>
        <begin position="201"/>
        <end position="219"/>
    </location>
</feature>
<evidence type="ECO:0000313" key="2">
    <source>
        <dbReference type="EMBL" id="OGY85635.1"/>
    </source>
</evidence>
<accession>A0A1G2B9E9</accession>
<keyword evidence="1" id="KW-0812">Transmembrane</keyword>
<sequence length="227" mass="25052">MTSKNNILNQETLINKIIRYLAVIGIMPGIILPFYQFFLHGGRDAASIIVRSAAHAEAHVLGGVCSLLLIFPIIATFFTIAKNNYKKGLLFSFVLVLFTQALYGGLLFVDGFTNTILAQYDPVQQTNQHSENLFEVIFQNNLLGMAPIIIIIGFFLLIIAYALWGSYIIRSRIFPKLIGGLFIMGGLIIGTALFTPAKFATLGYAGIGFGNAWLGLLIFTNRYTFKA</sequence>
<dbReference type="AlphaFoldDB" id="A0A1G2B9E9"/>
<reference evidence="2 3" key="1">
    <citation type="journal article" date="2016" name="Nat. Commun.">
        <title>Thousands of microbial genomes shed light on interconnected biogeochemical processes in an aquifer system.</title>
        <authorList>
            <person name="Anantharaman K."/>
            <person name="Brown C.T."/>
            <person name="Hug L.A."/>
            <person name="Sharon I."/>
            <person name="Castelle C.J."/>
            <person name="Probst A.J."/>
            <person name="Thomas B.C."/>
            <person name="Singh A."/>
            <person name="Wilkins M.J."/>
            <person name="Karaoz U."/>
            <person name="Brodie E.L."/>
            <person name="Williams K.H."/>
            <person name="Hubbard S.S."/>
            <person name="Banfield J.F."/>
        </authorList>
    </citation>
    <scope>NUCLEOTIDE SEQUENCE [LARGE SCALE GENOMIC DNA]</scope>
</reference>
<evidence type="ECO:0000313" key="3">
    <source>
        <dbReference type="Proteomes" id="UP000176420"/>
    </source>
</evidence>
<feature type="transmembrane region" description="Helical" evidence="1">
    <location>
        <begin position="58"/>
        <end position="81"/>
    </location>
</feature>
<feature type="transmembrane region" description="Helical" evidence="1">
    <location>
        <begin position="177"/>
        <end position="195"/>
    </location>
</feature>
<comment type="caution">
    <text evidence="2">The sequence shown here is derived from an EMBL/GenBank/DDBJ whole genome shotgun (WGS) entry which is preliminary data.</text>
</comment>
<keyword evidence="1" id="KW-0472">Membrane</keyword>
<protein>
    <recommendedName>
        <fullName evidence="4">DUF4386 domain-containing protein</fullName>
    </recommendedName>
</protein>
<gene>
    <name evidence="2" type="ORF">A2319_02625</name>
</gene>